<dbReference type="PANTHER" id="PTHR11049">
    <property type="entry name" value="ACYL COENZYME A THIOESTER HYDROLASE"/>
    <property type="match status" value="1"/>
</dbReference>
<evidence type="ECO:0000256" key="1">
    <source>
        <dbReference type="SAM" id="MobiDB-lite"/>
    </source>
</evidence>
<dbReference type="PANTHER" id="PTHR11049:SF24">
    <property type="entry name" value="CYTOSOLIC ACYL COENZYME A THIOESTER HYDROLASE"/>
    <property type="match status" value="1"/>
</dbReference>
<feature type="region of interest" description="Disordered" evidence="1">
    <location>
        <begin position="332"/>
        <end position="369"/>
    </location>
</feature>
<evidence type="ECO:0000313" key="3">
    <source>
        <dbReference type="Proteomes" id="UP000694720"/>
    </source>
</evidence>
<dbReference type="InterPro" id="IPR029069">
    <property type="entry name" value="HotDog_dom_sf"/>
</dbReference>
<proteinExistence type="predicted"/>
<evidence type="ECO:0000313" key="2">
    <source>
        <dbReference type="Ensembl" id="ENSSSCP00035001072.1"/>
    </source>
</evidence>
<feature type="compositionally biased region" description="Basic and acidic residues" evidence="1">
    <location>
        <begin position="341"/>
        <end position="357"/>
    </location>
</feature>
<dbReference type="Proteomes" id="UP000694720">
    <property type="component" value="Unplaced"/>
</dbReference>
<dbReference type="Gene3D" id="3.10.129.10">
    <property type="entry name" value="Hotdog Thioesterase"/>
    <property type="match status" value="1"/>
</dbReference>
<dbReference type="AlphaFoldDB" id="A0A8D0YHN6"/>
<sequence>RVPSCSCWPTTPVFLHPAKGLEGSQAARREARRLIVMRSGRAADSGIMGNDESHVSGSSHDGTSMLMCEVSGAWLRTRHCHCSSLSHCCGAGARAEQPPGLRPKCTNEAKHANCTLSFNKRHSQSAQVHTRSSQTHNGNSKNTQKWSSWLIGLSFKNSRLVGAQPPSYLSASSQRAEGRQRKRNQKGAGEETGGAGAAIRAPILRPLPELISYSRGGLGSIPGPGTSTCHRFLNVGFIHQLMDWAVSILASRKCRQMRVSAANTAIKSHIPMNRGFQVTCPGRMTLWNSESNEGQALVTAGPLAEPQQRRIQAASATYTSVALKRIGKAIALPKPTPQAEQDNRRRMEEANGRYLSEKKKRQKRIEPVP</sequence>
<dbReference type="SUPFAM" id="SSF54637">
    <property type="entry name" value="Thioesterase/thiol ester dehydrase-isomerase"/>
    <property type="match status" value="1"/>
</dbReference>
<accession>A0A8D0YHN6</accession>
<reference evidence="2" key="1">
    <citation type="submission" date="2025-08" db="UniProtKB">
        <authorList>
            <consortium name="Ensembl"/>
        </authorList>
    </citation>
    <scope>IDENTIFICATION</scope>
</reference>
<name>A0A8D0YHN6_PIG</name>
<feature type="region of interest" description="Disordered" evidence="1">
    <location>
        <begin position="166"/>
        <end position="196"/>
    </location>
</feature>
<feature type="region of interest" description="Disordered" evidence="1">
    <location>
        <begin position="120"/>
        <end position="143"/>
    </location>
</feature>
<dbReference type="InterPro" id="IPR040170">
    <property type="entry name" value="Cytosol_ACT"/>
</dbReference>
<dbReference type="Ensembl" id="ENSSSCT00035003098.1">
    <property type="protein sequence ID" value="ENSSSCP00035001072.1"/>
    <property type="gene ID" value="ENSSSCG00035002471.1"/>
</dbReference>
<protein>
    <submittedName>
        <fullName evidence="2">Uncharacterized protein</fullName>
    </submittedName>
</protein>
<organism evidence="2 3">
    <name type="scientific">Sus scrofa</name>
    <name type="common">Pig</name>
    <dbReference type="NCBI Taxonomy" id="9823"/>
    <lineage>
        <taxon>Eukaryota</taxon>
        <taxon>Metazoa</taxon>
        <taxon>Chordata</taxon>
        <taxon>Craniata</taxon>
        <taxon>Vertebrata</taxon>
        <taxon>Euteleostomi</taxon>
        <taxon>Mammalia</taxon>
        <taxon>Eutheria</taxon>
        <taxon>Laurasiatheria</taxon>
        <taxon>Artiodactyla</taxon>
        <taxon>Suina</taxon>
        <taxon>Suidae</taxon>
        <taxon>Sus</taxon>
    </lineage>
</organism>
<dbReference type="GO" id="GO:0016790">
    <property type="term" value="F:thiolester hydrolase activity"/>
    <property type="evidence" value="ECO:0007669"/>
    <property type="project" value="InterPro"/>
</dbReference>